<dbReference type="Pfam" id="PF00069">
    <property type="entry name" value="Pkinase"/>
    <property type="match status" value="1"/>
</dbReference>
<dbReference type="PANTHER" id="PTHR12984:SF6">
    <property type="entry name" value="SCY1-LIKE PROTEIN 2"/>
    <property type="match status" value="1"/>
</dbReference>
<dbReference type="GO" id="GO:0004672">
    <property type="term" value="F:protein kinase activity"/>
    <property type="evidence" value="ECO:0007669"/>
    <property type="project" value="InterPro"/>
</dbReference>
<accession>A0AAX4H4V8</accession>
<dbReference type="AlphaFoldDB" id="A0AAX4H4V8"/>
<dbReference type="GO" id="GO:0005524">
    <property type="term" value="F:ATP binding"/>
    <property type="evidence" value="ECO:0007669"/>
    <property type="project" value="InterPro"/>
</dbReference>
<sequence length="760" mass="84718">MFDTMFKTGIKSAYSISDSGSFTAGGWKVYQAKHRQSGKRVSAFIFDKAKFESQIRALCSQSSSAGNSKLIIEDTYRILKTEVSQLTRLKHPQLLAVVEALEESKLKFTFVTEQVSSTLLHSAVSHEEKAYFVKGLYEISKGLQFLHVNCLTVHLDLQPASVFINDEGDWKLGGFKFLQQLEAGALTASFYINASSIVHFANYNFDFVAPELILEGFSQKLSLANDMWSLGMLVFWIYNGGEQLFNCLDKVSISDYKAEYRSFERKFRGAQIDSLQYLFKEVPKSMYHNLASLLALDPRERMSIDSFLNLDIFQGSFLKVMVSFDEFSAKLILEKNTFITELLNDKTLIEVLPSAIINTKLIPIIVNTIISELGILKDGTNDSERIQLIASALNLVLTLGKVLSAKSFLDRIYTPLLKSSKDSTKGVFAKLISCSASVRLSLVSNFDTLIEKLPEKNVTAIFKQIAENCLDVPSNQREIDDDQVLLQNEFLLKIPRVAGNFDYTYTKGTLIPLVCKVFKTTTVLSTKLSSISTFEALVKQSVLDRELCIELVLPLFANLKSRNKSIIDAVLSFFQTLVFLSKVNLDVEGTINNILCEVLRLVFSCNDCNQAEFKAFLKTIDKIQSHTVERKLSSLKAADHLVSTSTTAGKSLVSPTQTSYITPSQGGQANLSGSSLKPSSRNDQISKPVLTTSNTAVQPQQQNKSDTSIDWTLAQKPRVAMKLGTEKHVLSPSFVPLQPQTQKKNPPGFSTYLVLTPKRN</sequence>
<protein>
    <recommendedName>
        <fullName evidence="2">Protein kinase domain-containing protein</fullName>
    </recommendedName>
</protein>
<dbReference type="Gene3D" id="1.10.510.10">
    <property type="entry name" value="Transferase(Phosphotransferase) domain 1"/>
    <property type="match status" value="1"/>
</dbReference>
<dbReference type="PROSITE" id="PS50011">
    <property type="entry name" value="PROTEIN_KINASE_DOM"/>
    <property type="match status" value="1"/>
</dbReference>
<dbReference type="Proteomes" id="UP001338582">
    <property type="component" value="Chromosome 1"/>
</dbReference>
<dbReference type="GeneID" id="88171848"/>
<dbReference type="SUPFAM" id="SSF56112">
    <property type="entry name" value="Protein kinase-like (PK-like)"/>
    <property type="match status" value="1"/>
</dbReference>
<dbReference type="SUPFAM" id="SSF48371">
    <property type="entry name" value="ARM repeat"/>
    <property type="match status" value="1"/>
</dbReference>
<dbReference type="InterPro" id="IPR051177">
    <property type="entry name" value="CIK-Related_Protein"/>
</dbReference>
<evidence type="ECO:0000256" key="1">
    <source>
        <dbReference type="SAM" id="MobiDB-lite"/>
    </source>
</evidence>
<dbReference type="PANTHER" id="PTHR12984">
    <property type="entry name" value="SCY1-RELATED S/T PROTEIN KINASE-LIKE"/>
    <property type="match status" value="1"/>
</dbReference>
<proteinExistence type="predicted"/>
<feature type="region of interest" description="Disordered" evidence="1">
    <location>
        <begin position="650"/>
        <end position="686"/>
    </location>
</feature>
<dbReference type="Gene3D" id="3.30.200.20">
    <property type="entry name" value="Phosphorylase Kinase, domain 1"/>
    <property type="match status" value="1"/>
</dbReference>
<evidence type="ECO:0000259" key="2">
    <source>
        <dbReference type="PROSITE" id="PS50011"/>
    </source>
</evidence>
<evidence type="ECO:0000313" key="3">
    <source>
        <dbReference type="EMBL" id="WPK23539.1"/>
    </source>
</evidence>
<feature type="domain" description="Protein kinase" evidence="2">
    <location>
        <begin position="1"/>
        <end position="318"/>
    </location>
</feature>
<dbReference type="InterPro" id="IPR000719">
    <property type="entry name" value="Prot_kinase_dom"/>
</dbReference>
<dbReference type="SMART" id="SM00220">
    <property type="entry name" value="S_TKc"/>
    <property type="match status" value="1"/>
</dbReference>
<dbReference type="RefSeq" id="XP_062875925.1">
    <property type="nucleotide sequence ID" value="XM_063019855.1"/>
</dbReference>
<dbReference type="KEGG" id="asau:88171848"/>
<reference evidence="3 4" key="1">
    <citation type="submission" date="2023-10" db="EMBL/GenBank/DDBJ databases">
        <title>Draft Genome Sequence of Candida saopaulonensis from a very Premature Infant with Sepsis.</title>
        <authorList>
            <person name="Ning Y."/>
            <person name="Dai R."/>
            <person name="Xiao M."/>
            <person name="Xu Y."/>
            <person name="Yan Q."/>
            <person name="Zhang L."/>
        </authorList>
    </citation>
    <scope>NUCLEOTIDE SEQUENCE [LARGE SCALE GENOMIC DNA]</scope>
    <source>
        <strain evidence="3 4">19XY460</strain>
    </source>
</reference>
<dbReference type="InterPro" id="IPR011009">
    <property type="entry name" value="Kinase-like_dom_sf"/>
</dbReference>
<gene>
    <name evidence="3" type="ORF">PUMCH_000780</name>
</gene>
<keyword evidence="4" id="KW-1185">Reference proteome</keyword>
<organism evidence="3 4">
    <name type="scientific">Australozyma saopauloensis</name>
    <dbReference type="NCBI Taxonomy" id="291208"/>
    <lineage>
        <taxon>Eukaryota</taxon>
        <taxon>Fungi</taxon>
        <taxon>Dikarya</taxon>
        <taxon>Ascomycota</taxon>
        <taxon>Saccharomycotina</taxon>
        <taxon>Pichiomycetes</taxon>
        <taxon>Metschnikowiaceae</taxon>
        <taxon>Australozyma</taxon>
    </lineage>
</organism>
<evidence type="ECO:0000313" key="4">
    <source>
        <dbReference type="Proteomes" id="UP001338582"/>
    </source>
</evidence>
<dbReference type="EMBL" id="CP138894">
    <property type="protein sequence ID" value="WPK23539.1"/>
    <property type="molecule type" value="Genomic_DNA"/>
</dbReference>
<name>A0AAX4H4V8_9ASCO</name>
<dbReference type="InterPro" id="IPR016024">
    <property type="entry name" value="ARM-type_fold"/>
</dbReference>